<dbReference type="Gene3D" id="3.30.160.20">
    <property type="match status" value="1"/>
</dbReference>
<dbReference type="OrthoDB" id="3279916at2759"/>
<organism evidence="3 4">
    <name type="scientific">Serendipita indica (strain DSM 11827)</name>
    <name type="common">Root endophyte fungus</name>
    <name type="synonym">Piriformospora indica</name>
    <dbReference type="NCBI Taxonomy" id="1109443"/>
    <lineage>
        <taxon>Eukaryota</taxon>
        <taxon>Fungi</taxon>
        <taxon>Dikarya</taxon>
        <taxon>Basidiomycota</taxon>
        <taxon>Agaricomycotina</taxon>
        <taxon>Agaricomycetes</taxon>
        <taxon>Sebacinales</taxon>
        <taxon>Serendipitaceae</taxon>
        <taxon>Serendipita</taxon>
    </lineage>
</organism>
<sequence length="159" mass="18609">MIFDGFFSYNRQYRGLPRDRGQVNTSHNIRQKSPDIFLPAWYPHMSRQEQRRHRPYFRAGTTTSSNPSDFQQAQQAQRLARPVQGPNYRQLLTQRLQKYSLNANFISRGCGPQNDRRWTGSFWIGATKVGSSEWFPSKRAAKEDAARNALLWMDTYGYP</sequence>
<keyword evidence="1" id="KW-0694">RNA-binding</keyword>
<dbReference type="InterPro" id="IPR014720">
    <property type="entry name" value="dsRBD_dom"/>
</dbReference>
<dbReference type="HOGENOM" id="CLU_1661486_0_0_1"/>
<reference evidence="3 4" key="1">
    <citation type="journal article" date="2011" name="PLoS Pathog.">
        <title>Endophytic Life Strategies Decoded by Genome and Transcriptome Analyses of the Mutualistic Root Symbiont Piriformospora indica.</title>
        <authorList>
            <person name="Zuccaro A."/>
            <person name="Lahrmann U."/>
            <person name="Guldener U."/>
            <person name="Langen G."/>
            <person name="Pfiffi S."/>
            <person name="Biedenkopf D."/>
            <person name="Wong P."/>
            <person name="Samans B."/>
            <person name="Grimm C."/>
            <person name="Basiewicz M."/>
            <person name="Murat C."/>
            <person name="Martin F."/>
            <person name="Kogel K.H."/>
        </authorList>
    </citation>
    <scope>NUCLEOTIDE SEQUENCE [LARGE SCALE GENOMIC DNA]</scope>
    <source>
        <strain evidence="3 4">DSM 11827</strain>
    </source>
</reference>
<dbReference type="SUPFAM" id="SSF54768">
    <property type="entry name" value="dsRNA-binding domain-like"/>
    <property type="match status" value="1"/>
</dbReference>
<evidence type="ECO:0000313" key="4">
    <source>
        <dbReference type="Proteomes" id="UP000007148"/>
    </source>
</evidence>
<dbReference type="GO" id="GO:0003723">
    <property type="term" value="F:RNA binding"/>
    <property type="evidence" value="ECO:0007669"/>
    <property type="project" value="UniProtKB-UniRule"/>
</dbReference>
<evidence type="ECO:0000313" key="3">
    <source>
        <dbReference type="EMBL" id="CCA76104.1"/>
    </source>
</evidence>
<comment type="caution">
    <text evidence="3">The sequence shown here is derived from an EMBL/GenBank/DDBJ whole genome shotgun (WGS) entry which is preliminary data.</text>
</comment>
<dbReference type="PROSITE" id="PS50137">
    <property type="entry name" value="DS_RBD"/>
    <property type="match status" value="1"/>
</dbReference>
<gene>
    <name evidence="3" type="ORF">PIIN_10104</name>
</gene>
<dbReference type="Pfam" id="PF00035">
    <property type="entry name" value="dsrm"/>
    <property type="match status" value="1"/>
</dbReference>
<accession>G4TXR1</accession>
<dbReference type="Proteomes" id="UP000007148">
    <property type="component" value="Unassembled WGS sequence"/>
</dbReference>
<dbReference type="AlphaFoldDB" id="G4TXR1"/>
<proteinExistence type="predicted"/>
<protein>
    <recommendedName>
        <fullName evidence="2">DRBM domain-containing protein</fullName>
    </recommendedName>
</protein>
<name>G4TXR1_SERID</name>
<evidence type="ECO:0000259" key="2">
    <source>
        <dbReference type="PROSITE" id="PS50137"/>
    </source>
</evidence>
<dbReference type="EMBL" id="CAFZ01000610">
    <property type="protein sequence ID" value="CCA76104.1"/>
    <property type="molecule type" value="Genomic_DNA"/>
</dbReference>
<feature type="domain" description="DRBM" evidence="2">
    <location>
        <begin position="87"/>
        <end position="155"/>
    </location>
</feature>
<dbReference type="InParanoid" id="G4TXR1"/>
<evidence type="ECO:0000256" key="1">
    <source>
        <dbReference type="PROSITE-ProRule" id="PRU00266"/>
    </source>
</evidence>
<keyword evidence="4" id="KW-1185">Reference proteome</keyword>